<dbReference type="PANTHER" id="PTHR33121">
    <property type="entry name" value="CYCLIC DI-GMP PHOSPHODIESTERASE PDEF"/>
    <property type="match status" value="1"/>
</dbReference>
<dbReference type="InterPro" id="IPR046342">
    <property type="entry name" value="CBS_dom_sf"/>
</dbReference>
<evidence type="ECO:0000313" key="6">
    <source>
        <dbReference type="Proteomes" id="UP000002012"/>
    </source>
</evidence>
<proteinExistence type="predicted"/>
<feature type="domain" description="GGDEF" evidence="3">
    <location>
        <begin position="430"/>
        <end position="599"/>
    </location>
</feature>
<dbReference type="InterPro" id="IPR000644">
    <property type="entry name" value="CBS_dom"/>
</dbReference>
<dbReference type="Pfam" id="PF00990">
    <property type="entry name" value="GGDEF"/>
    <property type="match status" value="1"/>
</dbReference>
<dbReference type="InterPro" id="IPR043128">
    <property type="entry name" value="Rev_trsase/Diguanyl_cyclase"/>
</dbReference>
<dbReference type="eggNOG" id="COG2199">
    <property type="taxonomic scope" value="Bacteria"/>
</dbReference>
<dbReference type="InParanoid" id="D4H1N3"/>
<dbReference type="PANTHER" id="PTHR33121:SF76">
    <property type="entry name" value="SIGNALING PROTEIN"/>
    <property type="match status" value="1"/>
</dbReference>
<dbReference type="SMART" id="SM00267">
    <property type="entry name" value="GGDEF"/>
    <property type="match status" value="1"/>
</dbReference>
<dbReference type="PROSITE" id="PS51371">
    <property type="entry name" value="CBS"/>
    <property type="match status" value="1"/>
</dbReference>
<dbReference type="InterPro" id="IPR000160">
    <property type="entry name" value="GGDEF_dom"/>
</dbReference>
<dbReference type="SUPFAM" id="SSF54631">
    <property type="entry name" value="CBS-domain pair"/>
    <property type="match status" value="1"/>
</dbReference>
<dbReference type="PaxDb" id="522772-Dacet_2030"/>
<dbReference type="eggNOG" id="COG2200">
    <property type="taxonomic scope" value="Bacteria"/>
</dbReference>
<evidence type="ECO:0000259" key="3">
    <source>
        <dbReference type="PROSITE" id="PS50887"/>
    </source>
</evidence>
<dbReference type="KEGG" id="dap:Dacet_2030"/>
<dbReference type="HOGENOM" id="CLU_015702_2_1_0"/>
<evidence type="ECO:0000256" key="1">
    <source>
        <dbReference type="PROSITE-ProRule" id="PRU00703"/>
    </source>
</evidence>
<dbReference type="SMART" id="SM00052">
    <property type="entry name" value="EAL"/>
    <property type="match status" value="1"/>
</dbReference>
<dbReference type="AlphaFoldDB" id="D4H1N3"/>
<dbReference type="PROSITE" id="PS50887">
    <property type="entry name" value="GGDEF"/>
    <property type="match status" value="1"/>
</dbReference>
<evidence type="ECO:0000313" key="5">
    <source>
        <dbReference type="EMBL" id="ADD68793.1"/>
    </source>
</evidence>
<name>D4H1N3_DENA2</name>
<feature type="domain" description="EAL" evidence="2">
    <location>
        <begin position="1"/>
        <end position="251"/>
    </location>
</feature>
<dbReference type="PROSITE" id="PS50883">
    <property type="entry name" value="EAL"/>
    <property type="match status" value="1"/>
</dbReference>
<keyword evidence="6" id="KW-1185">Reference proteome</keyword>
<dbReference type="CDD" id="cd01948">
    <property type="entry name" value="EAL"/>
    <property type="match status" value="1"/>
</dbReference>
<protein>
    <submittedName>
        <fullName evidence="5">Diguanylate cyclase/phosphodiesterase</fullName>
    </submittedName>
</protein>
<dbReference type="InterPro" id="IPR001633">
    <property type="entry name" value="EAL_dom"/>
</dbReference>
<dbReference type="Pfam" id="PF00563">
    <property type="entry name" value="EAL"/>
    <property type="match status" value="1"/>
</dbReference>
<dbReference type="Gene3D" id="3.30.70.270">
    <property type="match status" value="1"/>
</dbReference>
<organism evidence="5 6">
    <name type="scientific">Denitrovibrio acetiphilus (strain DSM 12809 / NBRC 114555 / N2460)</name>
    <dbReference type="NCBI Taxonomy" id="522772"/>
    <lineage>
        <taxon>Bacteria</taxon>
        <taxon>Pseudomonadati</taxon>
        <taxon>Deferribacterota</taxon>
        <taxon>Deferribacteres</taxon>
        <taxon>Deferribacterales</taxon>
        <taxon>Geovibrionaceae</taxon>
        <taxon>Denitrovibrio</taxon>
    </lineage>
</organism>
<dbReference type="Gene3D" id="3.20.20.450">
    <property type="entry name" value="EAL domain"/>
    <property type="match status" value="1"/>
</dbReference>
<dbReference type="InterPro" id="IPR035919">
    <property type="entry name" value="EAL_sf"/>
</dbReference>
<dbReference type="OrthoDB" id="7251575at2"/>
<dbReference type="SUPFAM" id="SSF55073">
    <property type="entry name" value="Nucleotide cyclase"/>
    <property type="match status" value="1"/>
</dbReference>
<reference evidence="5 6" key="1">
    <citation type="journal article" date="2010" name="Stand. Genomic Sci.">
        <title>Complete genome sequence of Denitrovibrio acetiphilus type strain (N2460).</title>
        <authorList>
            <person name="Kiss H."/>
            <person name="Lang E."/>
            <person name="Lapidus A."/>
            <person name="Copeland A."/>
            <person name="Nolan M."/>
            <person name="Glavina Del Rio T."/>
            <person name="Chen F."/>
            <person name="Lucas S."/>
            <person name="Tice H."/>
            <person name="Cheng J.F."/>
            <person name="Han C."/>
            <person name="Goodwin L."/>
            <person name="Pitluck S."/>
            <person name="Liolios K."/>
            <person name="Pati A."/>
            <person name="Ivanova N."/>
            <person name="Mavromatis K."/>
            <person name="Chen A."/>
            <person name="Palaniappan K."/>
            <person name="Land M."/>
            <person name="Hauser L."/>
            <person name="Chang Y.J."/>
            <person name="Jeffries C.D."/>
            <person name="Detter J.C."/>
            <person name="Brettin T."/>
            <person name="Spring S."/>
            <person name="Rohde M."/>
            <person name="Goker M."/>
            <person name="Woyke T."/>
            <person name="Bristow J."/>
            <person name="Eisen J.A."/>
            <person name="Markowitz V."/>
            <person name="Hugenholtz P."/>
            <person name="Kyrpides N.C."/>
            <person name="Klenk H.P."/>
        </authorList>
    </citation>
    <scope>NUCLEOTIDE SEQUENCE [LARGE SCALE GENOMIC DNA]</scope>
    <source>
        <strain evidence="6">DSM 12809 / NBRC 114555 / N2460</strain>
    </source>
</reference>
<accession>D4H1N3</accession>
<evidence type="ECO:0000259" key="2">
    <source>
        <dbReference type="PROSITE" id="PS50883"/>
    </source>
</evidence>
<sequence length="608" mass="69093">MQNNHLAEKWQEKLIFFDHAFQPIVNPLSGSLFAVECLLRGHEKAGFTNIFNVFDTAYDDGELLSLDLELRKKAIAKFSEIECFKKIKLFYNFDVRITNMCNYSPGVSRNILEGFGLDPGVFCFEISERYHTEGKIDRLLNNAKSSGCQIAIDDFGSGFANFELFYFSEPDYLKLDRFLITNIDKEVKKRKFCTHITNLAHFFGISVIAEGVETEQEFLTCRDMGVDLIQGYFIQKPVTDINLIESKYEIIEELFKKNKRKVTQDSHLVNNQMIQLSPIHRTGTMEELLEKISENTENPVVPVVDNSNIPQGVISESNLKKYLYKPYGKDLLFNKSHTPSIAKFITKCPTVEITVPLEQMLEIYVANPEAEGIIITSELKYHGFMTAQSLLNTLNEKNLAYARDMNPLTKLPGNNIINSYLNKSFKDTTTSYIFVYFDFDNFKPFNDRFGFRQGDRAITLFADLLKEHMNDERAFIGHIGGDDFFCGAGCSSDTDDSCLNILGNIRKIIKIFTDTASSFYDFKEQESGKYVAKDRAGTTKSFPLLTVSAAIIRIPEGERNTTAEELSNILAMMKKEAKMSTTKTSYLDIGAEGIVSTNENLKYLTSTI</sequence>
<gene>
    <name evidence="5" type="ordered locus">Dacet_2030</name>
</gene>
<dbReference type="Proteomes" id="UP000002012">
    <property type="component" value="Chromosome"/>
</dbReference>
<feature type="domain" description="CBS" evidence="4">
    <location>
        <begin position="269"/>
        <end position="331"/>
    </location>
</feature>
<dbReference type="GO" id="GO:0071111">
    <property type="term" value="F:cyclic-guanylate-specific phosphodiesterase activity"/>
    <property type="evidence" value="ECO:0007669"/>
    <property type="project" value="InterPro"/>
</dbReference>
<dbReference type="InterPro" id="IPR029787">
    <property type="entry name" value="Nucleotide_cyclase"/>
</dbReference>
<dbReference type="eggNOG" id="COG0517">
    <property type="taxonomic scope" value="Bacteria"/>
</dbReference>
<keyword evidence="1" id="KW-0129">CBS domain</keyword>
<dbReference type="STRING" id="522772.Dacet_2030"/>
<evidence type="ECO:0000259" key="4">
    <source>
        <dbReference type="PROSITE" id="PS51371"/>
    </source>
</evidence>
<dbReference type="NCBIfam" id="TIGR00254">
    <property type="entry name" value="GGDEF"/>
    <property type="match status" value="1"/>
</dbReference>
<dbReference type="InterPro" id="IPR050706">
    <property type="entry name" value="Cyclic-di-GMP_PDE-like"/>
</dbReference>
<dbReference type="SUPFAM" id="SSF141868">
    <property type="entry name" value="EAL domain-like"/>
    <property type="match status" value="1"/>
</dbReference>
<dbReference type="EMBL" id="CP001968">
    <property type="protein sequence ID" value="ADD68793.1"/>
    <property type="molecule type" value="Genomic_DNA"/>
</dbReference>
<dbReference type="RefSeq" id="WP_013011297.1">
    <property type="nucleotide sequence ID" value="NC_013943.1"/>
</dbReference>